<comment type="caution">
    <text evidence="2">The sequence shown here is derived from an EMBL/GenBank/DDBJ whole genome shotgun (WGS) entry which is preliminary data.</text>
</comment>
<keyword evidence="4" id="KW-1185">Reference proteome</keyword>
<organism evidence="2 4">
    <name type="scientific">Didymodactylos carnosus</name>
    <dbReference type="NCBI Taxonomy" id="1234261"/>
    <lineage>
        <taxon>Eukaryota</taxon>
        <taxon>Metazoa</taxon>
        <taxon>Spiralia</taxon>
        <taxon>Gnathifera</taxon>
        <taxon>Rotifera</taxon>
        <taxon>Eurotatoria</taxon>
        <taxon>Bdelloidea</taxon>
        <taxon>Philodinida</taxon>
        <taxon>Philodinidae</taxon>
        <taxon>Didymodactylos</taxon>
    </lineage>
</organism>
<feature type="compositionally biased region" description="Polar residues" evidence="1">
    <location>
        <begin position="1"/>
        <end position="19"/>
    </location>
</feature>
<dbReference type="Proteomes" id="UP000663829">
    <property type="component" value="Unassembled WGS sequence"/>
</dbReference>
<gene>
    <name evidence="2" type="ORF">GPM918_LOCUS6036</name>
    <name evidence="3" type="ORF">SRO942_LOCUS6036</name>
</gene>
<accession>A0A813W3I7</accession>
<evidence type="ECO:0000313" key="4">
    <source>
        <dbReference type="Proteomes" id="UP000663829"/>
    </source>
</evidence>
<dbReference type="AlphaFoldDB" id="A0A813W3I7"/>
<proteinExistence type="predicted"/>
<dbReference type="EMBL" id="CAJOBC010000907">
    <property type="protein sequence ID" value="CAF3637928.1"/>
    <property type="molecule type" value="Genomic_DNA"/>
</dbReference>
<protein>
    <submittedName>
        <fullName evidence="2">Uncharacterized protein</fullName>
    </submittedName>
</protein>
<evidence type="ECO:0000256" key="1">
    <source>
        <dbReference type="SAM" id="MobiDB-lite"/>
    </source>
</evidence>
<name>A0A813W3I7_9BILA</name>
<reference evidence="2" key="1">
    <citation type="submission" date="2021-02" db="EMBL/GenBank/DDBJ databases">
        <authorList>
            <person name="Nowell W R."/>
        </authorList>
    </citation>
    <scope>NUCLEOTIDE SEQUENCE</scope>
</reference>
<dbReference type="EMBL" id="CAJNOQ010000907">
    <property type="protein sequence ID" value="CAF0850293.1"/>
    <property type="molecule type" value="Genomic_DNA"/>
</dbReference>
<evidence type="ECO:0000313" key="2">
    <source>
        <dbReference type="EMBL" id="CAF0850293.1"/>
    </source>
</evidence>
<feature type="compositionally biased region" description="Polar residues" evidence="1">
    <location>
        <begin position="36"/>
        <end position="47"/>
    </location>
</feature>
<feature type="region of interest" description="Disordered" evidence="1">
    <location>
        <begin position="1"/>
        <end position="47"/>
    </location>
</feature>
<sequence length="73" mass="7764">MTSVHEQSQYSSNINNSASVDAKNDREQAPGDTIITKPSDNTVGQNDGNKTCGRLGCDHSKCTTSVGGQHELK</sequence>
<dbReference type="Proteomes" id="UP000681722">
    <property type="component" value="Unassembled WGS sequence"/>
</dbReference>
<evidence type="ECO:0000313" key="3">
    <source>
        <dbReference type="EMBL" id="CAF3637928.1"/>
    </source>
</evidence>